<dbReference type="InterPro" id="IPR036453">
    <property type="entry name" value="GluRdtase_dimer_dom_sf"/>
</dbReference>
<dbReference type="EMBL" id="JAIWQS010000012">
    <property type="protein sequence ID" value="KAJ8748416.1"/>
    <property type="molecule type" value="Genomic_DNA"/>
</dbReference>
<gene>
    <name evidence="2" type="ORF">K2173_003053</name>
</gene>
<feature type="domain" description="Tetrapyrrole biosynthesis glutamyl-tRNA reductase dimerisation" evidence="1">
    <location>
        <begin position="78"/>
        <end position="140"/>
    </location>
</feature>
<dbReference type="GO" id="GO:0033014">
    <property type="term" value="P:tetrapyrrole biosynthetic process"/>
    <property type="evidence" value="ECO:0007669"/>
    <property type="project" value="InterPro"/>
</dbReference>
<dbReference type="InterPro" id="IPR015896">
    <property type="entry name" value="4pyrrol_synth_GluRdtase_dimer"/>
</dbReference>
<dbReference type="GO" id="GO:0008883">
    <property type="term" value="F:glutamyl-tRNA reductase activity"/>
    <property type="evidence" value="ECO:0007669"/>
    <property type="project" value="InterPro"/>
</dbReference>
<dbReference type="Proteomes" id="UP001159364">
    <property type="component" value="Linkage Group LG12"/>
</dbReference>
<proteinExistence type="predicted"/>
<name>A0AAV8S894_9ROSI</name>
<keyword evidence="3" id="KW-1185">Reference proteome</keyword>
<comment type="caution">
    <text evidence="2">The sequence shown here is derived from an EMBL/GenBank/DDBJ whole genome shotgun (WGS) entry which is preliminary data.</text>
</comment>
<sequence>MAALPMSGFVTKFHSFNPGLEISRSRILTASSATNRILSNPQTRSSKELIDENPYHKAIFEELYTCKQSMANESAELEREIQSTVVKLKAAVERVTEMEVKKLRCKGTVSDEESILVESMSKEISTKFLEMPVRYLTSCSGRDLRDRMKDINFLVGMLEKSGSTVSEFGDNECGFQINLCFIY</sequence>
<dbReference type="GO" id="GO:0050661">
    <property type="term" value="F:NADP binding"/>
    <property type="evidence" value="ECO:0007669"/>
    <property type="project" value="InterPro"/>
</dbReference>
<dbReference type="SUPFAM" id="SSF69075">
    <property type="entry name" value="Glutamyl tRNA-reductase dimerization domain"/>
    <property type="match status" value="1"/>
</dbReference>
<reference evidence="2 3" key="1">
    <citation type="submission" date="2021-09" db="EMBL/GenBank/DDBJ databases">
        <title>Genomic insights and catalytic innovation underlie evolution of tropane alkaloids biosynthesis.</title>
        <authorList>
            <person name="Wang Y.-J."/>
            <person name="Tian T."/>
            <person name="Huang J.-P."/>
            <person name="Huang S.-X."/>
        </authorList>
    </citation>
    <scope>NUCLEOTIDE SEQUENCE [LARGE SCALE GENOMIC DNA]</scope>
    <source>
        <strain evidence="2">KIB-2018</strain>
        <tissue evidence="2">Leaf</tissue>
    </source>
</reference>
<protein>
    <recommendedName>
        <fullName evidence="1">Tetrapyrrole biosynthesis glutamyl-tRNA reductase dimerisation domain-containing protein</fullName>
    </recommendedName>
</protein>
<dbReference type="AlphaFoldDB" id="A0AAV8S894"/>
<dbReference type="Pfam" id="PF00745">
    <property type="entry name" value="GlutR_dimer"/>
    <property type="match status" value="1"/>
</dbReference>
<evidence type="ECO:0000313" key="3">
    <source>
        <dbReference type="Proteomes" id="UP001159364"/>
    </source>
</evidence>
<organism evidence="2 3">
    <name type="scientific">Erythroxylum novogranatense</name>
    <dbReference type="NCBI Taxonomy" id="1862640"/>
    <lineage>
        <taxon>Eukaryota</taxon>
        <taxon>Viridiplantae</taxon>
        <taxon>Streptophyta</taxon>
        <taxon>Embryophyta</taxon>
        <taxon>Tracheophyta</taxon>
        <taxon>Spermatophyta</taxon>
        <taxon>Magnoliopsida</taxon>
        <taxon>eudicotyledons</taxon>
        <taxon>Gunneridae</taxon>
        <taxon>Pentapetalae</taxon>
        <taxon>rosids</taxon>
        <taxon>fabids</taxon>
        <taxon>Malpighiales</taxon>
        <taxon>Erythroxylaceae</taxon>
        <taxon>Erythroxylum</taxon>
    </lineage>
</organism>
<evidence type="ECO:0000313" key="2">
    <source>
        <dbReference type="EMBL" id="KAJ8748416.1"/>
    </source>
</evidence>
<accession>A0AAV8S894</accession>
<evidence type="ECO:0000259" key="1">
    <source>
        <dbReference type="Pfam" id="PF00745"/>
    </source>
</evidence>